<evidence type="ECO:0000313" key="2">
    <source>
        <dbReference type="EMBL" id="CAD9192751.1"/>
    </source>
</evidence>
<dbReference type="EMBL" id="HBGE01116556">
    <property type="protein sequence ID" value="CAD9192751.1"/>
    <property type="molecule type" value="Transcribed_RNA"/>
</dbReference>
<organism evidence="2">
    <name type="scientific">Alexandrium catenella</name>
    <name type="common">Red tide dinoflagellate</name>
    <name type="synonym">Gonyaulax catenella</name>
    <dbReference type="NCBI Taxonomy" id="2925"/>
    <lineage>
        <taxon>Eukaryota</taxon>
        <taxon>Sar</taxon>
        <taxon>Alveolata</taxon>
        <taxon>Dinophyceae</taxon>
        <taxon>Gonyaulacales</taxon>
        <taxon>Pyrocystaceae</taxon>
        <taxon>Alexandrium</taxon>
    </lineage>
</organism>
<name>A0A7S1SH46_ALECA</name>
<feature type="chain" id="PRO_5031269799" description="Protein xylosyltransferase" evidence="1">
    <location>
        <begin position="19"/>
        <end position="319"/>
    </location>
</feature>
<feature type="signal peptide" evidence="1">
    <location>
        <begin position="1"/>
        <end position="18"/>
    </location>
</feature>
<sequence length="319" mass="35704">MRPARLLCLLAAVVPGCGLLARESCTRDDTDRPGLPEVKGGRVFANIFLVIHCRWEAEADPDVVRGICEERRPLFRGFRKVFADVLYMTSDDCPNAQGRADPGACLADLVEGRAANRDGLFYMHFDALIRPRSLGATFDKHAIGRFDTTETCYVELAEGQQQCVDWPASRAKPMQAAIMAARELGKEFRKLDNMTYVVGNDDLFYIPRSVFRPYGLLARLFQHRNVTHELAGPTVRHLLHQMTAVPSVNMNCTGDCCRFFAPDVALSPDFRCGHKFDLSDADMRATVASTIIEMERKAVYRANSSRLAVWQQLVDQALA</sequence>
<gene>
    <name evidence="2" type="ORF">ACAT0790_LOCUS69526</name>
</gene>
<keyword evidence="1" id="KW-0732">Signal</keyword>
<protein>
    <recommendedName>
        <fullName evidence="3">Protein xylosyltransferase</fullName>
    </recommendedName>
</protein>
<reference evidence="2" key="1">
    <citation type="submission" date="2021-01" db="EMBL/GenBank/DDBJ databases">
        <authorList>
            <person name="Corre E."/>
            <person name="Pelletier E."/>
            <person name="Niang G."/>
            <person name="Scheremetjew M."/>
            <person name="Finn R."/>
            <person name="Kale V."/>
            <person name="Holt S."/>
            <person name="Cochrane G."/>
            <person name="Meng A."/>
            <person name="Brown T."/>
            <person name="Cohen L."/>
        </authorList>
    </citation>
    <scope>NUCLEOTIDE SEQUENCE</scope>
    <source>
        <strain evidence="2">OF101</strain>
    </source>
</reference>
<evidence type="ECO:0008006" key="3">
    <source>
        <dbReference type="Google" id="ProtNLM"/>
    </source>
</evidence>
<proteinExistence type="predicted"/>
<dbReference type="AlphaFoldDB" id="A0A7S1SH46"/>
<accession>A0A7S1SH46</accession>
<evidence type="ECO:0000256" key="1">
    <source>
        <dbReference type="SAM" id="SignalP"/>
    </source>
</evidence>